<proteinExistence type="predicted"/>
<dbReference type="Pfam" id="PF13185">
    <property type="entry name" value="GAF_2"/>
    <property type="match status" value="1"/>
</dbReference>
<protein>
    <submittedName>
        <fullName evidence="2">PAS/PAC sensor(S)-containing diguanylate cyclase/phosphodiesterase</fullName>
    </submittedName>
</protein>
<name>A0A158J9C6_CABCO</name>
<dbReference type="InterPro" id="IPR009050">
    <property type="entry name" value="Globin-like_sf"/>
</dbReference>
<gene>
    <name evidence="2" type="ORF">AWB70_06056</name>
</gene>
<dbReference type="EMBL" id="FCNY02000021">
    <property type="protein sequence ID" value="SAL64981.1"/>
    <property type="molecule type" value="Genomic_DNA"/>
</dbReference>
<dbReference type="Proteomes" id="UP000054740">
    <property type="component" value="Unassembled WGS sequence"/>
</dbReference>
<dbReference type="Pfam" id="PF11563">
    <property type="entry name" value="Protoglobin"/>
    <property type="match status" value="1"/>
</dbReference>
<keyword evidence="3" id="KW-1185">Reference proteome</keyword>
<dbReference type="Pfam" id="PF00563">
    <property type="entry name" value="EAL"/>
    <property type="match status" value="1"/>
</dbReference>
<dbReference type="GO" id="GO:0020037">
    <property type="term" value="F:heme binding"/>
    <property type="evidence" value="ECO:0007669"/>
    <property type="project" value="InterPro"/>
</dbReference>
<dbReference type="RefSeq" id="WP_053568936.1">
    <property type="nucleotide sequence ID" value="NZ_FCNY02000021.1"/>
</dbReference>
<dbReference type="InterPro" id="IPR012292">
    <property type="entry name" value="Globin/Proto"/>
</dbReference>
<dbReference type="SUPFAM" id="SSF55781">
    <property type="entry name" value="GAF domain-like"/>
    <property type="match status" value="1"/>
</dbReference>
<evidence type="ECO:0000313" key="3">
    <source>
        <dbReference type="Proteomes" id="UP000054740"/>
    </source>
</evidence>
<dbReference type="AlphaFoldDB" id="A0A158J9C6"/>
<dbReference type="Gene3D" id="1.10.490.10">
    <property type="entry name" value="Globins"/>
    <property type="match status" value="1"/>
</dbReference>
<dbReference type="GO" id="GO:0071111">
    <property type="term" value="F:cyclic-guanylate-specific phosphodiesterase activity"/>
    <property type="evidence" value="ECO:0007669"/>
    <property type="project" value="InterPro"/>
</dbReference>
<feature type="domain" description="EAL" evidence="1">
    <location>
        <begin position="345"/>
        <end position="596"/>
    </location>
</feature>
<dbReference type="SUPFAM" id="SSF46458">
    <property type="entry name" value="Globin-like"/>
    <property type="match status" value="1"/>
</dbReference>
<dbReference type="InterPro" id="IPR035919">
    <property type="entry name" value="EAL_sf"/>
</dbReference>
<dbReference type="SUPFAM" id="SSF141868">
    <property type="entry name" value="EAL domain-like"/>
    <property type="match status" value="1"/>
</dbReference>
<dbReference type="InterPro" id="IPR029016">
    <property type="entry name" value="GAF-like_dom_sf"/>
</dbReference>
<dbReference type="GO" id="GO:0019825">
    <property type="term" value="F:oxygen binding"/>
    <property type="evidence" value="ECO:0007669"/>
    <property type="project" value="InterPro"/>
</dbReference>
<organism evidence="2 3">
    <name type="scientific">Caballeronia cordobensis</name>
    <name type="common">Burkholderia cordobensis</name>
    <dbReference type="NCBI Taxonomy" id="1353886"/>
    <lineage>
        <taxon>Bacteria</taxon>
        <taxon>Pseudomonadati</taxon>
        <taxon>Pseudomonadota</taxon>
        <taxon>Betaproteobacteria</taxon>
        <taxon>Burkholderiales</taxon>
        <taxon>Burkholderiaceae</taxon>
        <taxon>Caballeronia</taxon>
    </lineage>
</organism>
<sequence length="684" mass="75110">MLNRLASQTDGAHPADEEFSIYGEAHRRALASLTSALSDSASRVVNRFYSMLAGLPESRRILERLSDSELAHLEAQQIRNVLRLANPDLTAAEHRTMALRIGRIHATLGLDHENLVHSRAIFESAICSEIDPDSHGEALTILTLRFARDLAIQAEVYKEVQSARSELLLSIIRITSEVDSYASLVDGIVQAIAQLEEIAGCAVGRPDADGRFRWEAVGGARLPDYLQAIEAEGLGVLKHENDRLGQGPIGVAFRTGTTARVINTVTDRHVAPWRKLLGEHGFRSLAAIPLSPIGEAPRAVLCLYSALPGGFAGGDQHDFIALVQTLLGLAITRIEHVEGGTHTVPFSVRQQWSELLRADGLQMHYQPILNLRTREVAKVEALARLHDGHRLLAPGQFLPTFSRDDMYELFVRGLEQALAQRNSWLREGIDLDISVNLPPSGLNDPRYFDATRNVLSRHACDPSALTLEVLETEELQRERSLQGILKYKGLGVILAQDDLGAGHSSLNRLRVLPFDCIKIDKEIVRLDGNDNSDMLRFIYQLTRLAHSLGKTVVVEGVEDKGLVDALVILGADFVQGYGIARPMPAAQIALWMNTNAAMLQTGQPVSRLGKLARLLIWEETLHLHSEVRSAMSVCLFPDSAIALDCILPSVSRSPAKDALLEAFAQHGVGSESYQSARRSLVSEI</sequence>
<evidence type="ECO:0000259" key="1">
    <source>
        <dbReference type="PROSITE" id="PS50883"/>
    </source>
</evidence>
<dbReference type="PANTHER" id="PTHR33121:SF79">
    <property type="entry name" value="CYCLIC DI-GMP PHOSPHODIESTERASE PDED-RELATED"/>
    <property type="match status" value="1"/>
</dbReference>
<dbReference type="InterPro" id="IPR001633">
    <property type="entry name" value="EAL_dom"/>
</dbReference>
<evidence type="ECO:0000313" key="2">
    <source>
        <dbReference type="EMBL" id="SAL64981.1"/>
    </source>
</evidence>
<dbReference type="Gene3D" id="3.30.450.40">
    <property type="match status" value="1"/>
</dbReference>
<dbReference type="InterPro" id="IPR003018">
    <property type="entry name" value="GAF"/>
</dbReference>
<accession>A0A158J9C6</accession>
<dbReference type="InterPro" id="IPR044398">
    <property type="entry name" value="Globin-sensor_dom"/>
</dbReference>
<reference evidence="3" key="1">
    <citation type="submission" date="2016-01" db="EMBL/GenBank/DDBJ databases">
        <authorList>
            <person name="Peeters C."/>
        </authorList>
    </citation>
    <scope>NUCLEOTIDE SEQUENCE [LARGE SCALE GENOMIC DNA]</scope>
</reference>
<dbReference type="PANTHER" id="PTHR33121">
    <property type="entry name" value="CYCLIC DI-GMP PHOSPHODIESTERASE PDEF"/>
    <property type="match status" value="1"/>
</dbReference>
<dbReference type="CDD" id="cd01948">
    <property type="entry name" value="EAL"/>
    <property type="match status" value="1"/>
</dbReference>
<dbReference type="Gene3D" id="3.20.20.450">
    <property type="entry name" value="EAL domain"/>
    <property type="match status" value="1"/>
</dbReference>
<dbReference type="InterPro" id="IPR050706">
    <property type="entry name" value="Cyclic-di-GMP_PDE-like"/>
</dbReference>
<dbReference type="SMART" id="SM00052">
    <property type="entry name" value="EAL"/>
    <property type="match status" value="1"/>
</dbReference>
<dbReference type="PROSITE" id="PS50883">
    <property type="entry name" value="EAL"/>
    <property type="match status" value="1"/>
</dbReference>